<evidence type="ECO:0000256" key="1">
    <source>
        <dbReference type="ARBA" id="ARBA00022527"/>
    </source>
</evidence>
<evidence type="ECO:0000256" key="7">
    <source>
        <dbReference type="RuleBase" id="RU000304"/>
    </source>
</evidence>
<evidence type="ECO:0000256" key="6">
    <source>
        <dbReference type="PROSITE-ProRule" id="PRU10141"/>
    </source>
</evidence>
<keyword evidence="8" id="KW-1133">Transmembrane helix</keyword>
<keyword evidence="5 6" id="KW-0067">ATP-binding</keyword>
<dbReference type="GO" id="GO:0004674">
    <property type="term" value="F:protein serine/threonine kinase activity"/>
    <property type="evidence" value="ECO:0007669"/>
    <property type="project" value="UniProtKB-KW"/>
</dbReference>
<dbReference type="Gene3D" id="3.30.200.20">
    <property type="entry name" value="Phosphorylase Kinase, domain 1"/>
    <property type="match status" value="1"/>
</dbReference>
<gene>
    <name evidence="10" type="primary">ga21990</name>
    <name evidence="10" type="ORF">PR202_ga21990</name>
</gene>
<comment type="caution">
    <text evidence="10">The sequence shown here is derived from an EMBL/GenBank/DDBJ whole genome shotgun (WGS) entry which is preliminary data.</text>
</comment>
<dbReference type="Gene3D" id="1.10.510.10">
    <property type="entry name" value="Transferase(Phosphotransferase) domain 1"/>
    <property type="match status" value="1"/>
</dbReference>
<evidence type="ECO:0000256" key="2">
    <source>
        <dbReference type="ARBA" id="ARBA00022679"/>
    </source>
</evidence>
<keyword evidence="3 6" id="KW-0547">Nucleotide-binding</keyword>
<dbReference type="InterPro" id="IPR001245">
    <property type="entry name" value="Ser-Thr/Tyr_kinase_cat_dom"/>
</dbReference>
<dbReference type="InterPro" id="IPR000719">
    <property type="entry name" value="Prot_kinase_dom"/>
</dbReference>
<evidence type="ECO:0000259" key="9">
    <source>
        <dbReference type="PROSITE" id="PS50011"/>
    </source>
</evidence>
<feature type="domain" description="Protein kinase" evidence="9">
    <location>
        <begin position="87"/>
        <end position="367"/>
    </location>
</feature>
<dbReference type="EMBL" id="BQKI01000011">
    <property type="protein sequence ID" value="GJN04440.1"/>
    <property type="molecule type" value="Genomic_DNA"/>
</dbReference>
<keyword evidence="2" id="KW-0808">Transferase</keyword>
<feature type="binding site" evidence="6">
    <location>
        <position position="115"/>
    </location>
    <ligand>
        <name>ATP</name>
        <dbReference type="ChEBI" id="CHEBI:30616"/>
    </ligand>
</feature>
<name>A0AAV5D2H2_ELECO</name>
<keyword evidence="1 7" id="KW-0723">Serine/threonine-protein kinase</keyword>
<dbReference type="GO" id="GO:0005524">
    <property type="term" value="F:ATP binding"/>
    <property type="evidence" value="ECO:0007669"/>
    <property type="project" value="UniProtKB-UniRule"/>
</dbReference>
<dbReference type="PANTHER" id="PTHR27005:SF162">
    <property type="entry name" value="OS11G0691500 PROTEIN"/>
    <property type="match status" value="1"/>
</dbReference>
<dbReference type="Proteomes" id="UP001054889">
    <property type="component" value="Unassembled WGS sequence"/>
</dbReference>
<dbReference type="PROSITE" id="PS00108">
    <property type="entry name" value="PROTEIN_KINASE_ST"/>
    <property type="match status" value="1"/>
</dbReference>
<dbReference type="SUPFAM" id="SSF56112">
    <property type="entry name" value="Protein kinase-like (PK-like)"/>
    <property type="match status" value="1"/>
</dbReference>
<dbReference type="InterPro" id="IPR045274">
    <property type="entry name" value="WAK-like"/>
</dbReference>
<evidence type="ECO:0000313" key="11">
    <source>
        <dbReference type="Proteomes" id="UP001054889"/>
    </source>
</evidence>
<dbReference type="GO" id="GO:0005886">
    <property type="term" value="C:plasma membrane"/>
    <property type="evidence" value="ECO:0007669"/>
    <property type="project" value="TreeGrafter"/>
</dbReference>
<dbReference type="PROSITE" id="PS00107">
    <property type="entry name" value="PROTEIN_KINASE_ATP"/>
    <property type="match status" value="1"/>
</dbReference>
<evidence type="ECO:0000256" key="3">
    <source>
        <dbReference type="ARBA" id="ARBA00022741"/>
    </source>
</evidence>
<keyword evidence="4" id="KW-0418">Kinase</keyword>
<protein>
    <recommendedName>
        <fullName evidence="9">Protein kinase domain-containing protein</fullName>
    </recommendedName>
</protein>
<dbReference type="PROSITE" id="PS50011">
    <property type="entry name" value="PROTEIN_KINASE_DOM"/>
    <property type="match status" value="1"/>
</dbReference>
<evidence type="ECO:0000256" key="8">
    <source>
        <dbReference type="SAM" id="Phobius"/>
    </source>
</evidence>
<reference evidence="10" key="2">
    <citation type="submission" date="2021-12" db="EMBL/GenBank/DDBJ databases">
        <title>Resequencing data analysis of finger millet.</title>
        <authorList>
            <person name="Hatakeyama M."/>
            <person name="Aluri S."/>
            <person name="Balachadran M.T."/>
            <person name="Sivarajan S.R."/>
            <person name="Poveda L."/>
            <person name="Shimizu-Inatsugi R."/>
            <person name="Schlapbach R."/>
            <person name="Sreeman S.M."/>
            <person name="Shimizu K.K."/>
        </authorList>
    </citation>
    <scope>NUCLEOTIDE SEQUENCE</scope>
</reference>
<dbReference type="GO" id="GO:0007166">
    <property type="term" value="P:cell surface receptor signaling pathway"/>
    <property type="evidence" value="ECO:0007669"/>
    <property type="project" value="InterPro"/>
</dbReference>
<dbReference type="FunFam" id="1.10.510.10:FF:000606">
    <property type="entry name" value="Wall-associated receptor kinase 3"/>
    <property type="match status" value="1"/>
</dbReference>
<proteinExistence type="inferred from homology"/>
<sequence length="418" mass="46141">MEVGWDMVVVAGGGAKLGEAYVVINVYVSTLSLYAASIPLVALILWFARKKHKQRTQRRFFNKNGGEILKRMNINTFTELQLKKITNNYNNPIGSGAFGKVFMGTTKDNRRVAVKCSMMKGENPWHGHDHELASELAIQFWISHRNLVRLIGCCLETDVPMLVYEYVSNGSLYNVLHCGSIEPHALPLPARLDIAIGSAKALAYMHSHGGHNPIIHGDVKTGNILLGDNLTPKVSDFGTSKLASIAKRTRNSVIGDLSYTDPTYMKTGHFTEKSDVYSFGVVLLELITRKKAKYDGNNSLPIDFVKSCKEDGNGRAMYDRDILSDENVLSHRYMECLDRIAALAVRCLKEDVDDRPTMAEVVEELKLAMLSACGGPSSNASENHIEEASKACFQLGGPPSCGRWRGGPMVRKADGEED</sequence>
<dbReference type="SMART" id="SM00220">
    <property type="entry name" value="S_TKc"/>
    <property type="match status" value="1"/>
</dbReference>
<dbReference type="InterPro" id="IPR017441">
    <property type="entry name" value="Protein_kinase_ATP_BS"/>
</dbReference>
<dbReference type="InterPro" id="IPR011009">
    <property type="entry name" value="Kinase-like_dom_sf"/>
</dbReference>
<evidence type="ECO:0000256" key="4">
    <source>
        <dbReference type="ARBA" id="ARBA00022777"/>
    </source>
</evidence>
<organism evidence="10 11">
    <name type="scientific">Eleusine coracana subsp. coracana</name>
    <dbReference type="NCBI Taxonomy" id="191504"/>
    <lineage>
        <taxon>Eukaryota</taxon>
        <taxon>Viridiplantae</taxon>
        <taxon>Streptophyta</taxon>
        <taxon>Embryophyta</taxon>
        <taxon>Tracheophyta</taxon>
        <taxon>Spermatophyta</taxon>
        <taxon>Magnoliopsida</taxon>
        <taxon>Liliopsida</taxon>
        <taxon>Poales</taxon>
        <taxon>Poaceae</taxon>
        <taxon>PACMAD clade</taxon>
        <taxon>Chloridoideae</taxon>
        <taxon>Cynodonteae</taxon>
        <taxon>Eleusininae</taxon>
        <taxon>Eleusine</taxon>
    </lineage>
</organism>
<comment type="similarity">
    <text evidence="7">Belongs to the protein kinase superfamily.</text>
</comment>
<evidence type="ECO:0000256" key="5">
    <source>
        <dbReference type="ARBA" id="ARBA00022840"/>
    </source>
</evidence>
<dbReference type="Pfam" id="PF07714">
    <property type="entry name" value="PK_Tyr_Ser-Thr"/>
    <property type="match status" value="1"/>
</dbReference>
<dbReference type="AlphaFoldDB" id="A0AAV5D2H2"/>
<accession>A0AAV5D2H2</accession>
<feature type="transmembrane region" description="Helical" evidence="8">
    <location>
        <begin position="20"/>
        <end position="48"/>
    </location>
</feature>
<reference evidence="10" key="1">
    <citation type="journal article" date="2018" name="DNA Res.">
        <title>Multiple hybrid de novo genome assembly of finger millet, an orphan allotetraploid crop.</title>
        <authorList>
            <person name="Hatakeyama M."/>
            <person name="Aluri S."/>
            <person name="Balachadran M.T."/>
            <person name="Sivarajan S.R."/>
            <person name="Patrignani A."/>
            <person name="Gruter S."/>
            <person name="Poveda L."/>
            <person name="Shimizu-Inatsugi R."/>
            <person name="Baeten J."/>
            <person name="Francoijs K.J."/>
            <person name="Nataraja K.N."/>
            <person name="Reddy Y.A.N."/>
            <person name="Phadnis S."/>
            <person name="Ravikumar R.L."/>
            <person name="Schlapbach R."/>
            <person name="Sreeman S.M."/>
            <person name="Shimizu K.K."/>
        </authorList>
    </citation>
    <scope>NUCLEOTIDE SEQUENCE</scope>
</reference>
<keyword evidence="8" id="KW-0472">Membrane</keyword>
<dbReference type="PANTHER" id="PTHR27005">
    <property type="entry name" value="WALL-ASSOCIATED RECEPTOR KINASE-LIKE 21"/>
    <property type="match status" value="1"/>
</dbReference>
<evidence type="ECO:0000313" key="10">
    <source>
        <dbReference type="EMBL" id="GJN04440.1"/>
    </source>
</evidence>
<dbReference type="InterPro" id="IPR008271">
    <property type="entry name" value="Ser/Thr_kinase_AS"/>
</dbReference>
<keyword evidence="11" id="KW-1185">Reference proteome</keyword>
<keyword evidence="8" id="KW-0812">Transmembrane</keyword>